<evidence type="ECO:0000256" key="12">
    <source>
        <dbReference type="SAM" id="MobiDB-lite"/>
    </source>
</evidence>
<keyword evidence="4 10" id="KW-0812">Transmembrane</keyword>
<keyword evidence="3 11" id="KW-0813">Transport</keyword>
<evidence type="ECO:0000256" key="3">
    <source>
        <dbReference type="ARBA" id="ARBA00022448"/>
    </source>
</evidence>
<evidence type="ECO:0000256" key="6">
    <source>
        <dbReference type="ARBA" id="ARBA00022792"/>
    </source>
</evidence>
<comment type="similarity">
    <text evidence="2 11">Belongs to the mitochondrial carrier (TC 2.A.29) family.</text>
</comment>
<protein>
    <submittedName>
        <fullName evidence="13">Mitochondrial carrier domain-containing protein</fullName>
    </submittedName>
</protein>
<keyword evidence="9 10" id="KW-0472">Membrane</keyword>
<dbReference type="Pfam" id="PF00153">
    <property type="entry name" value="Mito_carr"/>
    <property type="match status" value="1"/>
</dbReference>
<keyword evidence="14" id="KW-1185">Reference proteome</keyword>
<evidence type="ECO:0000256" key="10">
    <source>
        <dbReference type="PROSITE-ProRule" id="PRU00282"/>
    </source>
</evidence>
<evidence type="ECO:0000313" key="14">
    <source>
        <dbReference type="Proteomes" id="UP000815325"/>
    </source>
</evidence>
<name>A0ABQ7GN21_DUNSA</name>
<feature type="repeat" description="Solcar" evidence="10">
    <location>
        <begin position="237"/>
        <end position="328"/>
    </location>
</feature>
<comment type="subcellular location">
    <subcellularLocation>
        <location evidence="1">Mitochondrion inner membrane</location>
        <topology evidence="1">Multi-pass membrane protein</topology>
    </subcellularLocation>
</comment>
<dbReference type="InterPro" id="IPR045315">
    <property type="entry name" value="Mtm1-like"/>
</dbReference>
<sequence>MNTWGALRSGLGIDVTASATTGGEGGSQTAGQQGPGARVPAFTVVRSLPRLWTGFGATIARDVPFSALYWGLLEPIRAALLAYSSAAPNSSSTISTTSSPVQGAGDVYHASASTNTCDGTSTSPHRRGDIKAWSNSDAQEWLLSDAAAGSMAPLAPCTLGGGSAIRSEVNHRHSRGDGNVCEAQLSSSRVGGGRQQSHLEGGYPGNGRDASAVSSSSSSMPACQARHGQPGPSSSSQLVWVNLTAGSAAGAAAAAATTPFDVVKTRIQTATRSAEGDVKAVVSPLNVMKQVYNEGGVAGLFVGLGPRAVRCAPACAIVVACYELFKSWL</sequence>
<dbReference type="InterPro" id="IPR023395">
    <property type="entry name" value="MCP_dom_sf"/>
</dbReference>
<keyword evidence="6" id="KW-0999">Mitochondrion inner membrane</keyword>
<comment type="caution">
    <text evidence="13">The sequence shown here is derived from an EMBL/GenBank/DDBJ whole genome shotgun (WGS) entry which is preliminary data.</text>
</comment>
<evidence type="ECO:0000256" key="5">
    <source>
        <dbReference type="ARBA" id="ARBA00022737"/>
    </source>
</evidence>
<keyword evidence="8" id="KW-0496">Mitochondrion</keyword>
<evidence type="ECO:0000256" key="8">
    <source>
        <dbReference type="ARBA" id="ARBA00023128"/>
    </source>
</evidence>
<dbReference type="PANTHER" id="PTHR45760">
    <property type="entry name" value="FI19922P1-RELATED"/>
    <property type="match status" value="1"/>
</dbReference>
<feature type="region of interest" description="Disordered" evidence="12">
    <location>
        <begin position="185"/>
        <end position="234"/>
    </location>
</feature>
<dbReference type="PANTHER" id="PTHR45760:SF2">
    <property type="entry name" value="FI19922P1-RELATED"/>
    <property type="match status" value="1"/>
</dbReference>
<organism evidence="13 14">
    <name type="scientific">Dunaliella salina</name>
    <name type="common">Green alga</name>
    <name type="synonym">Protococcus salinus</name>
    <dbReference type="NCBI Taxonomy" id="3046"/>
    <lineage>
        <taxon>Eukaryota</taxon>
        <taxon>Viridiplantae</taxon>
        <taxon>Chlorophyta</taxon>
        <taxon>core chlorophytes</taxon>
        <taxon>Chlorophyceae</taxon>
        <taxon>CS clade</taxon>
        <taxon>Chlamydomonadales</taxon>
        <taxon>Dunaliellaceae</taxon>
        <taxon>Dunaliella</taxon>
    </lineage>
</organism>
<evidence type="ECO:0000256" key="9">
    <source>
        <dbReference type="ARBA" id="ARBA00023136"/>
    </source>
</evidence>
<dbReference type="EMBL" id="MU069680">
    <property type="protein sequence ID" value="KAF5835972.1"/>
    <property type="molecule type" value="Genomic_DNA"/>
</dbReference>
<dbReference type="Gene3D" id="1.50.40.10">
    <property type="entry name" value="Mitochondrial carrier domain"/>
    <property type="match status" value="2"/>
</dbReference>
<evidence type="ECO:0000256" key="4">
    <source>
        <dbReference type="ARBA" id="ARBA00022692"/>
    </source>
</evidence>
<dbReference type="PROSITE" id="PS50920">
    <property type="entry name" value="SOLCAR"/>
    <property type="match status" value="1"/>
</dbReference>
<reference evidence="13" key="1">
    <citation type="submission" date="2017-08" db="EMBL/GenBank/DDBJ databases">
        <authorList>
            <person name="Polle J.E."/>
            <person name="Barry K."/>
            <person name="Cushman J."/>
            <person name="Schmutz J."/>
            <person name="Tran D."/>
            <person name="Hathwaick L.T."/>
            <person name="Yim W.C."/>
            <person name="Jenkins J."/>
            <person name="Mckie-Krisberg Z.M."/>
            <person name="Prochnik S."/>
            <person name="Lindquist E."/>
            <person name="Dockter R.B."/>
            <person name="Adam C."/>
            <person name="Molina H."/>
            <person name="Bunkerborg J."/>
            <person name="Jin E."/>
            <person name="Buchheim M."/>
            <person name="Magnuson J."/>
        </authorList>
    </citation>
    <scope>NUCLEOTIDE SEQUENCE</scope>
    <source>
        <strain evidence="13">CCAP 19/18</strain>
    </source>
</reference>
<dbReference type="Proteomes" id="UP000815325">
    <property type="component" value="Unassembled WGS sequence"/>
</dbReference>
<keyword evidence="5" id="KW-0677">Repeat</keyword>
<evidence type="ECO:0000256" key="2">
    <source>
        <dbReference type="ARBA" id="ARBA00006375"/>
    </source>
</evidence>
<evidence type="ECO:0000256" key="1">
    <source>
        <dbReference type="ARBA" id="ARBA00004448"/>
    </source>
</evidence>
<evidence type="ECO:0000313" key="13">
    <source>
        <dbReference type="EMBL" id="KAF5835972.1"/>
    </source>
</evidence>
<dbReference type="InterPro" id="IPR018108">
    <property type="entry name" value="MCP_transmembrane"/>
</dbReference>
<evidence type="ECO:0000256" key="7">
    <source>
        <dbReference type="ARBA" id="ARBA00022989"/>
    </source>
</evidence>
<dbReference type="SUPFAM" id="SSF103506">
    <property type="entry name" value="Mitochondrial carrier"/>
    <property type="match status" value="1"/>
</dbReference>
<proteinExistence type="inferred from homology"/>
<gene>
    <name evidence="13" type="ORF">DUNSADRAFT_6588</name>
</gene>
<evidence type="ECO:0000256" key="11">
    <source>
        <dbReference type="RuleBase" id="RU000488"/>
    </source>
</evidence>
<keyword evidence="7" id="KW-1133">Transmembrane helix</keyword>
<feature type="compositionally biased region" description="Low complexity" evidence="12">
    <location>
        <begin position="210"/>
        <end position="219"/>
    </location>
</feature>
<accession>A0ABQ7GN21</accession>